<gene>
    <name evidence="2" type="ORF">Tdes44962_MAKER09452</name>
</gene>
<accession>A0A9W7ST96</accession>
<reference evidence="2 3" key="2">
    <citation type="journal article" date="2021" name="Curr. Genet.">
        <title>Genetic response to nitrogen starvation in the aggressive Eucalyptus foliar pathogen Teratosphaeria destructans.</title>
        <authorList>
            <person name="Havenga M."/>
            <person name="Wingfield B.D."/>
            <person name="Wingfield M.J."/>
            <person name="Dreyer L.L."/>
            <person name="Roets F."/>
            <person name="Aylward J."/>
        </authorList>
    </citation>
    <scope>NUCLEOTIDE SEQUENCE [LARGE SCALE GENOMIC DNA]</scope>
    <source>
        <strain evidence="2">CMW44962</strain>
    </source>
</reference>
<dbReference type="Proteomes" id="UP001138500">
    <property type="component" value="Unassembled WGS sequence"/>
</dbReference>
<sequence length="495" mass="53928">MAAATSLSSEADKYENLTATAVLEDGQINWSTKTKDVILRFASRNSIAGGALDAVLLFDLMKIIKFETRDDEVYEKLLTKTIAFFRNNINPGKLYPAVQIEKSSEANHPDSFVSWATYTKDWRSVQDILKNPRAPDPQNVVYGQPVRRSWASDKLIKSRVMELRAGGIRRPADTDTESAPVNGTANADTTREFTLAQAENARLQRELQDTNTNLATAHARVNSMQEEMKAMAHQIQDLTLALRNAESRSTAKLSTQPTQSYHPSAARYPSPPIEQSPSIEEVYSHTPDADVPGFAAHLGPRASNNIAAHPDPRSSSHAAAHPAPRTHSHAAATGSVAPPASRYVSFAAASPAGRSRSYTNAYGSGAPQTPRHSIYTTASAPVALQTTDDYAFYGASSPSQPVMLSPSTPRGCRQSHYHHPSVETVINEGSRQPASSPSPVMLSPSDLYSYRQSHYRHPSVETVINKGSRQPASSPSPVMLSPSDPYSYLSSSQRW</sequence>
<dbReference type="AlphaFoldDB" id="A0A9W7ST96"/>
<feature type="compositionally biased region" description="Polar residues" evidence="1">
    <location>
        <begin position="247"/>
        <end position="262"/>
    </location>
</feature>
<feature type="compositionally biased region" description="Polar residues" evidence="1">
    <location>
        <begin position="356"/>
        <end position="373"/>
    </location>
</feature>
<feature type="compositionally biased region" description="Polar residues" evidence="1">
    <location>
        <begin position="465"/>
        <end position="476"/>
    </location>
</feature>
<feature type="region of interest" description="Disordered" evidence="1">
    <location>
        <begin position="246"/>
        <end position="336"/>
    </location>
</feature>
<organism evidence="2 3">
    <name type="scientific">Teratosphaeria destructans</name>
    <dbReference type="NCBI Taxonomy" id="418781"/>
    <lineage>
        <taxon>Eukaryota</taxon>
        <taxon>Fungi</taxon>
        <taxon>Dikarya</taxon>
        <taxon>Ascomycota</taxon>
        <taxon>Pezizomycotina</taxon>
        <taxon>Dothideomycetes</taxon>
        <taxon>Dothideomycetidae</taxon>
        <taxon>Mycosphaerellales</taxon>
        <taxon>Teratosphaeriaceae</taxon>
        <taxon>Teratosphaeria</taxon>
    </lineage>
</organism>
<proteinExistence type="predicted"/>
<feature type="compositionally biased region" description="Low complexity" evidence="1">
    <location>
        <begin position="480"/>
        <end position="495"/>
    </location>
</feature>
<evidence type="ECO:0000313" key="2">
    <source>
        <dbReference type="EMBL" id="KAH9828135.1"/>
    </source>
</evidence>
<evidence type="ECO:0000256" key="1">
    <source>
        <dbReference type="SAM" id="MobiDB-lite"/>
    </source>
</evidence>
<reference evidence="2 3" key="1">
    <citation type="journal article" date="2018" name="IMA Fungus">
        <title>IMA Genome-F 10: Nine draft genome sequences of Claviceps purpurea s.lat., including C. arundinis, C. humidiphila, and C. cf. spartinae, pseudomolecules for the pitch canker pathogen Fusarium circinatum, draft genome of Davidsoniella eucalypti, Grosmannia galeiformis, Quambalaria eucalypti, and Teratosphaeria destructans.</title>
        <authorList>
            <person name="Wingfield B.D."/>
            <person name="Liu M."/>
            <person name="Nguyen H.D."/>
            <person name="Lane F.A."/>
            <person name="Morgan S.W."/>
            <person name="De Vos L."/>
            <person name="Wilken P.M."/>
            <person name="Duong T.A."/>
            <person name="Aylward J."/>
            <person name="Coetzee M.P."/>
            <person name="Dadej K."/>
            <person name="De Beer Z.W."/>
            <person name="Findlay W."/>
            <person name="Havenga M."/>
            <person name="Kolarik M."/>
            <person name="Menzies J.G."/>
            <person name="Naidoo K."/>
            <person name="Pochopski O."/>
            <person name="Shoukouhi P."/>
            <person name="Santana Q.C."/>
            <person name="Seifert K.A."/>
            <person name="Soal N."/>
            <person name="Steenkamp E.T."/>
            <person name="Tatham C.T."/>
            <person name="van der Nest M.A."/>
            <person name="Wingfield M.J."/>
        </authorList>
    </citation>
    <scope>NUCLEOTIDE SEQUENCE [LARGE SCALE GENOMIC DNA]</scope>
    <source>
        <strain evidence="2">CMW44962</strain>
    </source>
</reference>
<evidence type="ECO:0000313" key="3">
    <source>
        <dbReference type="Proteomes" id="UP001138500"/>
    </source>
</evidence>
<comment type="caution">
    <text evidence="2">The sequence shown here is derived from an EMBL/GenBank/DDBJ whole genome shotgun (WGS) entry which is preliminary data.</text>
</comment>
<keyword evidence="3" id="KW-1185">Reference proteome</keyword>
<feature type="region of interest" description="Disordered" evidence="1">
    <location>
        <begin position="458"/>
        <end position="495"/>
    </location>
</feature>
<feature type="region of interest" description="Disordered" evidence="1">
    <location>
        <begin position="354"/>
        <end position="373"/>
    </location>
</feature>
<feature type="compositionally biased region" description="Low complexity" evidence="1">
    <location>
        <begin position="307"/>
        <end position="333"/>
    </location>
</feature>
<dbReference type="EMBL" id="RIBY02001829">
    <property type="protein sequence ID" value="KAH9828135.1"/>
    <property type="molecule type" value="Genomic_DNA"/>
</dbReference>
<protein>
    <submittedName>
        <fullName evidence="2">Uncharacterized protein</fullName>
    </submittedName>
</protein>
<name>A0A9W7ST96_9PEZI</name>